<dbReference type="AlphaFoldDB" id="A0A6M3ZQN4"/>
<reference evidence="1 2" key="1">
    <citation type="journal article" date="2012" name="J. Bacteriol.">
        <title>Genome sequence of the pathogenic Herbaspirillum seropedicae strain Os34, isolated from rice roots.</title>
        <authorList>
            <person name="Ye W."/>
            <person name="Ye S."/>
            <person name="Liu J."/>
            <person name="Chang S."/>
            <person name="Chen M."/>
            <person name="Zhu B."/>
            <person name="Guo L."/>
            <person name="An Q."/>
        </authorList>
    </citation>
    <scope>NUCLEOTIDE SEQUENCE [LARGE SCALE GENOMIC DNA]</scope>
    <source>
        <strain evidence="1 2">Os34</strain>
    </source>
</reference>
<sequence length="132" mass="14643">MLGYDGPVRPWSEIAVVTTDGTLNVEAIDGTPASSFRLWENKTLAKSGRFQLHLPPGDHILTMSFADNRSSLVRSWSRSNQDVVIKLVPGQVLHLEKHVNGNTWGVSQYDGSSATAIIKIDFYNLQRAHPEN</sequence>
<proteinExistence type="predicted"/>
<gene>
    <name evidence="1" type="ORF">C798_12080</name>
</gene>
<accession>A0A6M3ZQN4</accession>
<organism evidence="1 2">
    <name type="scientific">Herbaspirillum rubrisubalbicans Os34</name>
    <dbReference type="NCBI Taxonomy" id="1235827"/>
    <lineage>
        <taxon>Bacteria</taxon>
        <taxon>Pseudomonadati</taxon>
        <taxon>Pseudomonadota</taxon>
        <taxon>Betaproteobacteria</taxon>
        <taxon>Burkholderiales</taxon>
        <taxon>Oxalobacteraceae</taxon>
        <taxon>Herbaspirillum</taxon>
    </lineage>
</organism>
<name>A0A6M3ZQN4_9BURK</name>
<evidence type="ECO:0000313" key="2">
    <source>
        <dbReference type="Proteomes" id="UP000501648"/>
    </source>
</evidence>
<dbReference type="EMBL" id="CP008956">
    <property type="protein sequence ID" value="QJQ00944.1"/>
    <property type="molecule type" value="Genomic_DNA"/>
</dbReference>
<protein>
    <submittedName>
        <fullName evidence="1">Uncharacterized protein</fullName>
    </submittedName>
</protein>
<dbReference type="Proteomes" id="UP000501648">
    <property type="component" value="Chromosome"/>
</dbReference>
<evidence type="ECO:0000313" key="1">
    <source>
        <dbReference type="EMBL" id="QJQ00944.1"/>
    </source>
</evidence>